<dbReference type="EMBL" id="MN740876">
    <property type="protein sequence ID" value="QHU16086.1"/>
    <property type="molecule type" value="Genomic_DNA"/>
</dbReference>
<dbReference type="Pfam" id="PF00581">
    <property type="entry name" value="Rhodanese"/>
    <property type="match status" value="1"/>
</dbReference>
<dbReference type="AlphaFoldDB" id="A0A6C0KG22"/>
<proteinExistence type="predicted"/>
<feature type="domain" description="Rhodanese" evidence="1">
    <location>
        <begin position="33"/>
        <end position="100"/>
    </location>
</feature>
<dbReference type="SUPFAM" id="SSF52821">
    <property type="entry name" value="Rhodanese/Cell cycle control phosphatase"/>
    <property type="match status" value="1"/>
</dbReference>
<protein>
    <recommendedName>
        <fullName evidence="1">Rhodanese domain-containing protein</fullName>
    </recommendedName>
</protein>
<dbReference type="InterPro" id="IPR001763">
    <property type="entry name" value="Rhodanese-like_dom"/>
</dbReference>
<dbReference type="InterPro" id="IPR036873">
    <property type="entry name" value="Rhodanese-like_dom_sf"/>
</dbReference>
<organism evidence="2">
    <name type="scientific">viral metagenome</name>
    <dbReference type="NCBI Taxonomy" id="1070528"/>
    <lineage>
        <taxon>unclassified sequences</taxon>
        <taxon>metagenomes</taxon>
        <taxon>organismal metagenomes</taxon>
    </lineage>
</organism>
<accession>A0A6C0KG22</accession>
<evidence type="ECO:0000313" key="2">
    <source>
        <dbReference type="EMBL" id="QHU16086.1"/>
    </source>
</evidence>
<reference evidence="2" key="1">
    <citation type="journal article" date="2020" name="Nature">
        <title>Giant virus diversity and host interactions through global metagenomics.</title>
        <authorList>
            <person name="Schulz F."/>
            <person name="Roux S."/>
            <person name="Paez-Espino D."/>
            <person name="Jungbluth S."/>
            <person name="Walsh D.A."/>
            <person name="Denef V.J."/>
            <person name="McMahon K.D."/>
            <person name="Konstantinidis K.T."/>
            <person name="Eloe-Fadrosh E.A."/>
            <person name="Kyrpides N.C."/>
            <person name="Woyke T."/>
        </authorList>
    </citation>
    <scope>NUCLEOTIDE SEQUENCE</scope>
    <source>
        <strain evidence="2">GVMAG-S-3300011013-78</strain>
    </source>
</reference>
<evidence type="ECO:0000259" key="1">
    <source>
        <dbReference type="Pfam" id="PF00581"/>
    </source>
</evidence>
<sequence length="130" mass="15390">MGNTQYCIKKINYENIINDKNYYLINTLMMDEQDCLIKNTISISKEESLMNELLKNKDQKRIYIYGKNTNDETIYKKYNQILSLGLTNLYVYPGGLFEWLLLQDIYGDDMFPTTSKEIDLLKYKPLSNIK</sequence>
<name>A0A6C0KG22_9ZZZZ</name>